<protein>
    <submittedName>
        <fullName evidence="1">Uncharacterized protein</fullName>
    </submittedName>
</protein>
<reference evidence="1 2" key="1">
    <citation type="submission" date="2018-02" db="EMBL/GenBank/DDBJ databases">
        <title>Classification genera of Pasteurellaceae by whole genome sequence comparison.</title>
        <authorList>
            <person name="Christensen H."/>
        </authorList>
    </citation>
    <scope>NUCLEOTIDE SEQUENCE [LARGE SCALE GENOMIC DNA]</scope>
    <source>
        <strain evidence="1 2">20186H4H1</strain>
    </source>
</reference>
<gene>
    <name evidence="1" type="ORF">C3Z13_09195</name>
</gene>
<dbReference type="RefSeq" id="WP_103855713.1">
    <property type="nucleotide sequence ID" value="NZ_CBCSDH010000011.1"/>
</dbReference>
<proteinExistence type="predicted"/>
<dbReference type="EMBL" id="PQVI01000124">
    <property type="protein sequence ID" value="POY41884.1"/>
    <property type="molecule type" value="Genomic_DNA"/>
</dbReference>
<name>A0ABX4ZSA5_9PAST</name>
<accession>A0ABX4ZSA5</accession>
<comment type="caution">
    <text evidence="1">The sequence shown here is derived from an EMBL/GenBank/DDBJ whole genome shotgun (WGS) entry which is preliminary data.</text>
</comment>
<evidence type="ECO:0000313" key="1">
    <source>
        <dbReference type="EMBL" id="POY41884.1"/>
    </source>
</evidence>
<keyword evidence="2" id="KW-1185">Reference proteome</keyword>
<organism evidence="1 2">
    <name type="scientific">Avibacterium endocarditidis</name>
    <dbReference type="NCBI Taxonomy" id="380674"/>
    <lineage>
        <taxon>Bacteria</taxon>
        <taxon>Pseudomonadati</taxon>
        <taxon>Pseudomonadota</taxon>
        <taxon>Gammaproteobacteria</taxon>
        <taxon>Pasteurellales</taxon>
        <taxon>Pasteurellaceae</taxon>
        <taxon>Avibacterium</taxon>
    </lineage>
</organism>
<dbReference type="Proteomes" id="UP000237229">
    <property type="component" value="Unassembled WGS sequence"/>
</dbReference>
<sequence>MSDMGEMFRELRSARQEKRFKNKINGKALLIGNNIPFKSCSDTHIQITTKKGVINYYPSTGLWFYNNSKYRQRGIKKLIKHYFDTKLGD</sequence>
<evidence type="ECO:0000313" key="2">
    <source>
        <dbReference type="Proteomes" id="UP000237229"/>
    </source>
</evidence>